<feature type="compositionally biased region" description="Polar residues" evidence="1">
    <location>
        <begin position="304"/>
        <end position="321"/>
    </location>
</feature>
<dbReference type="SUPFAM" id="SSF48452">
    <property type="entry name" value="TPR-like"/>
    <property type="match status" value="1"/>
</dbReference>
<proteinExistence type="predicted"/>
<evidence type="ECO:0000313" key="3">
    <source>
        <dbReference type="EMBL" id="REE80434.1"/>
    </source>
</evidence>
<organism evidence="3 4">
    <name type="scientific">Lutibacter oceani</name>
    <dbReference type="NCBI Taxonomy" id="1853311"/>
    <lineage>
        <taxon>Bacteria</taxon>
        <taxon>Pseudomonadati</taxon>
        <taxon>Bacteroidota</taxon>
        <taxon>Flavobacteriia</taxon>
        <taxon>Flavobacteriales</taxon>
        <taxon>Flavobacteriaceae</taxon>
        <taxon>Lutibacter</taxon>
    </lineage>
</organism>
<dbReference type="EMBL" id="QTTQ01000011">
    <property type="protein sequence ID" value="REE80434.1"/>
    <property type="molecule type" value="Genomic_DNA"/>
</dbReference>
<dbReference type="PROSITE" id="PS51257">
    <property type="entry name" value="PROKAR_LIPOPROTEIN"/>
    <property type="match status" value="1"/>
</dbReference>
<dbReference type="RefSeq" id="WP_115880867.1">
    <property type="nucleotide sequence ID" value="NZ_QTTQ01000011.1"/>
</dbReference>
<dbReference type="Gene3D" id="1.25.40.390">
    <property type="match status" value="1"/>
</dbReference>
<accession>A0A3D9RSF2</accession>
<evidence type="ECO:0000313" key="4">
    <source>
        <dbReference type="Proteomes" id="UP000256429"/>
    </source>
</evidence>
<reference evidence="3 4" key="1">
    <citation type="submission" date="2018-08" db="EMBL/GenBank/DDBJ databases">
        <title>Genomic Encyclopedia of Type Strains, Phase III (KMG-III): the genomes of soil and plant-associated and newly described type strains.</title>
        <authorList>
            <person name="Whitman W."/>
        </authorList>
    </citation>
    <scope>NUCLEOTIDE SEQUENCE [LARGE SCALE GENOMIC DNA]</scope>
    <source>
        <strain evidence="3 4">325-5</strain>
    </source>
</reference>
<dbReference type="Proteomes" id="UP000256429">
    <property type="component" value="Unassembled WGS sequence"/>
</dbReference>
<sequence>MRNIKIFNIKSLVLVFSLMLMGTSCSEWIDHDLNTDPDAPADVPMNLLLPAIQQSMGYNLVGNNTVRTNNIWMQQFDGTDRQSFTEARYALKPSDVNNPWGSIYTEMLMNTKLLINKSKAEGKESPHYEGVGQVMVATTLGIATDLWGDMPFSKAFKGTENVLHPAYDSQEKIYDTIFTILDDAIVNLSSTSNVLDVSGDVIYGGNVSKWKKAAASIKARHALQLSEKNGSAAYTQALAAVANGFTSNADDMLVPWETANKNPIFQFMEQRGDIRMGATLVNMLAANDDPRLPFYAAKDGDGNYTGSEAGSENTAASQPGSYNAGADAPSVLMSYSELKFIEAEAKLMLGQSGAQEAYEAAVAASVLRVTGSANTAWLDANINGVTATLEDIIVQKYIAGYSTNQPYADYRRTGYPNLSLANGAVTGSIPSRFPYAQSELDYNTENVPSVVITDKVWWDQ</sequence>
<feature type="signal peptide" evidence="2">
    <location>
        <begin position="1"/>
        <end position="26"/>
    </location>
</feature>
<dbReference type="InterPro" id="IPR011990">
    <property type="entry name" value="TPR-like_helical_dom_sf"/>
</dbReference>
<gene>
    <name evidence="3" type="ORF">BX611_2076</name>
</gene>
<feature type="chain" id="PRO_5017688313" evidence="2">
    <location>
        <begin position="27"/>
        <end position="460"/>
    </location>
</feature>
<dbReference type="InterPro" id="IPR041662">
    <property type="entry name" value="SusD-like_2"/>
</dbReference>
<keyword evidence="2" id="KW-0732">Signal</keyword>
<evidence type="ECO:0000256" key="2">
    <source>
        <dbReference type="SAM" id="SignalP"/>
    </source>
</evidence>
<dbReference type="AlphaFoldDB" id="A0A3D9RSF2"/>
<comment type="caution">
    <text evidence="3">The sequence shown here is derived from an EMBL/GenBank/DDBJ whole genome shotgun (WGS) entry which is preliminary data.</text>
</comment>
<name>A0A3D9RSF2_9FLAO</name>
<dbReference type="Pfam" id="PF12771">
    <property type="entry name" value="SusD-like_2"/>
    <property type="match status" value="1"/>
</dbReference>
<protein>
    <submittedName>
        <fullName evidence="3">SusD-like starch-binding protein associating with outer membrane</fullName>
    </submittedName>
</protein>
<evidence type="ECO:0000256" key="1">
    <source>
        <dbReference type="SAM" id="MobiDB-lite"/>
    </source>
</evidence>
<dbReference type="OrthoDB" id="725917at2"/>
<feature type="region of interest" description="Disordered" evidence="1">
    <location>
        <begin position="303"/>
        <end position="322"/>
    </location>
</feature>
<keyword evidence="4" id="KW-1185">Reference proteome</keyword>